<dbReference type="InterPro" id="IPR006565">
    <property type="entry name" value="BTP"/>
</dbReference>
<dbReference type="Proteomes" id="UP000422736">
    <property type="component" value="Chromosome 4"/>
</dbReference>
<accession>A0ABX6EUQ7</accession>
<dbReference type="SMART" id="SM00576">
    <property type="entry name" value="BTP"/>
    <property type="match status" value="1"/>
</dbReference>
<comment type="subcellular location">
    <subcellularLocation>
        <location evidence="1">Nucleus</location>
    </subcellularLocation>
</comment>
<evidence type="ECO:0000256" key="1">
    <source>
        <dbReference type="ARBA" id="ARBA00004123"/>
    </source>
</evidence>
<proteinExistence type="predicted"/>
<evidence type="ECO:0000313" key="6">
    <source>
        <dbReference type="EMBL" id="QGN16084.1"/>
    </source>
</evidence>
<evidence type="ECO:0000256" key="4">
    <source>
        <dbReference type="ARBA" id="ARBA00023242"/>
    </source>
</evidence>
<protein>
    <submittedName>
        <fullName evidence="6">Transcription initiation factor TFIID subunit 3</fullName>
    </submittedName>
</protein>
<evidence type="ECO:0000313" key="7">
    <source>
        <dbReference type="Proteomes" id="UP000422736"/>
    </source>
</evidence>
<keyword evidence="2" id="KW-0805">Transcription regulation</keyword>
<dbReference type="Gene3D" id="1.10.20.10">
    <property type="entry name" value="Histone, subunit A"/>
    <property type="match status" value="1"/>
</dbReference>
<dbReference type="EMBL" id="CP015057">
    <property type="protein sequence ID" value="QGN16084.1"/>
    <property type="molecule type" value="Genomic_DNA"/>
</dbReference>
<reference evidence="6 7" key="1">
    <citation type="submission" date="2016-03" db="EMBL/GenBank/DDBJ databases">
        <title>How can Kluyveromyces marxianus grow so fast - potential evolutionary course in Saccharomyces Complex revealed by comparative genomics.</title>
        <authorList>
            <person name="Mo W."/>
            <person name="Lu W."/>
            <person name="Yang X."/>
            <person name="Qi J."/>
            <person name="Lv H."/>
        </authorList>
    </citation>
    <scope>NUCLEOTIDE SEQUENCE [LARGE SCALE GENOMIC DNA]</scope>
    <source>
        <strain evidence="6 7">FIM1</strain>
    </source>
</reference>
<organism evidence="6 7">
    <name type="scientific">Kluyveromyces marxianus</name>
    <name type="common">Yeast</name>
    <name type="synonym">Candida kefyr</name>
    <dbReference type="NCBI Taxonomy" id="4911"/>
    <lineage>
        <taxon>Eukaryota</taxon>
        <taxon>Fungi</taxon>
        <taxon>Dikarya</taxon>
        <taxon>Ascomycota</taxon>
        <taxon>Saccharomycotina</taxon>
        <taxon>Saccharomycetes</taxon>
        <taxon>Saccharomycetales</taxon>
        <taxon>Saccharomycetaceae</taxon>
        <taxon>Kluyveromyces</taxon>
    </lineage>
</organism>
<name>A0ABX6EUQ7_KLUMA</name>
<dbReference type="InterPro" id="IPR009072">
    <property type="entry name" value="Histone-fold"/>
</dbReference>
<feature type="domain" description="Bromodomain associated" evidence="5">
    <location>
        <begin position="5"/>
        <end position="83"/>
    </location>
</feature>
<keyword evidence="4" id="KW-0539">Nucleus</keyword>
<evidence type="ECO:0000256" key="3">
    <source>
        <dbReference type="ARBA" id="ARBA00023163"/>
    </source>
</evidence>
<dbReference type="CDD" id="cd00076">
    <property type="entry name" value="HFD_SF"/>
    <property type="match status" value="1"/>
</dbReference>
<keyword evidence="7" id="KW-1185">Reference proteome</keyword>
<gene>
    <name evidence="6" type="primary">TAF3</name>
    <name evidence="6" type="ORF">FIM1_2784</name>
</gene>
<sequence>MTSDEKFYFSLLRISMIQLLRAHGFDKAKSSTIDLFTDLYIRYLELAIHEIRKLALDRGDLDEEVALQDITQGLLNIGAFKPTNLLDTYDEHPFAPGDEGMQKFKRWLLEDPATTEARVICTPTPDLLKMSEKSNKPLTMIPEYINQLNVSEKKPTDGDDEVELIEAMINNGDMDDWISFTVAAQRIELAKRKTGKVPKDTSSLPSIPGFKYSKLGGTRSTGNNSCIPVGVEIPEENEGEEVVHDSAQHELLTKLVSKLPVGNPENKLENITVSYEEDIDEEMELPPVENMDQDAELVDIEKQNFEFDSPGPGGLTLGNIDTKDLDEMEDMQNTFERRTSLDYGHSYDI</sequence>
<evidence type="ECO:0000259" key="5">
    <source>
        <dbReference type="SMART" id="SM00576"/>
    </source>
</evidence>
<evidence type="ECO:0000256" key="2">
    <source>
        <dbReference type="ARBA" id="ARBA00023015"/>
    </source>
</evidence>
<keyword evidence="3" id="KW-0804">Transcription</keyword>